<dbReference type="PANTHER" id="PTHR10796:SF92">
    <property type="entry name" value="PATCHED-RELATED, ISOFORM A"/>
    <property type="match status" value="1"/>
</dbReference>
<feature type="transmembrane region" description="Helical" evidence="3">
    <location>
        <begin position="418"/>
        <end position="436"/>
    </location>
</feature>
<dbReference type="EMBL" id="JAGTXO010000048">
    <property type="protein sequence ID" value="KAG8458750.1"/>
    <property type="molecule type" value="Genomic_DNA"/>
</dbReference>
<dbReference type="InterPro" id="IPR053958">
    <property type="entry name" value="HMGCR/SNAP/NPC1-like_SSD"/>
</dbReference>
<protein>
    <recommendedName>
        <fullName evidence="4">SSD domain-containing protein</fullName>
    </recommendedName>
</protein>
<comment type="caution">
    <text evidence="5">The sequence shown here is derived from an EMBL/GenBank/DDBJ whole genome shotgun (WGS) entry which is preliminary data.</text>
</comment>
<feature type="transmembrane region" description="Helical" evidence="3">
    <location>
        <begin position="525"/>
        <end position="549"/>
    </location>
</feature>
<keyword evidence="3" id="KW-0812">Transmembrane</keyword>
<keyword evidence="3" id="KW-0472">Membrane</keyword>
<gene>
    <name evidence="5" type="ORF">KFE25_012948</name>
</gene>
<comment type="similarity">
    <text evidence="1">Belongs to the patched family.</text>
</comment>
<evidence type="ECO:0000313" key="6">
    <source>
        <dbReference type="Proteomes" id="UP000751190"/>
    </source>
</evidence>
<proteinExistence type="inferred from homology"/>
<feature type="transmembrane region" description="Helical" evidence="3">
    <location>
        <begin position="957"/>
        <end position="975"/>
    </location>
</feature>
<feature type="transmembrane region" description="Helical" evidence="3">
    <location>
        <begin position="859"/>
        <end position="878"/>
    </location>
</feature>
<accession>A0A8J6C658</accession>
<feature type="domain" description="SSD" evidence="4">
    <location>
        <begin position="417"/>
        <end position="577"/>
    </location>
</feature>
<evidence type="ECO:0000259" key="4">
    <source>
        <dbReference type="PROSITE" id="PS50156"/>
    </source>
</evidence>
<dbReference type="PANTHER" id="PTHR10796">
    <property type="entry name" value="PATCHED-RELATED"/>
    <property type="match status" value="1"/>
</dbReference>
<feature type="transmembrane region" description="Helical" evidence="3">
    <location>
        <begin position="641"/>
        <end position="663"/>
    </location>
</feature>
<dbReference type="OrthoDB" id="6510177at2759"/>
<evidence type="ECO:0000256" key="2">
    <source>
        <dbReference type="SAM" id="MobiDB-lite"/>
    </source>
</evidence>
<reference evidence="5" key="1">
    <citation type="submission" date="2021-05" db="EMBL/GenBank/DDBJ databases">
        <title>The genome of the haptophyte Pavlova lutheri (Diacronema luteri, Pavlovales) - a model for lipid biosynthesis in eukaryotic algae.</title>
        <authorList>
            <person name="Hulatt C.J."/>
            <person name="Posewitz M.C."/>
        </authorList>
    </citation>
    <scope>NUCLEOTIDE SEQUENCE</scope>
    <source>
        <strain evidence="5">NIVA-4/92</strain>
    </source>
</reference>
<dbReference type="InterPro" id="IPR000731">
    <property type="entry name" value="SSD"/>
</dbReference>
<feature type="region of interest" description="Disordered" evidence="2">
    <location>
        <begin position="1"/>
        <end position="20"/>
    </location>
</feature>
<feature type="transmembrane region" description="Helical" evidence="3">
    <location>
        <begin position="54"/>
        <end position="73"/>
    </location>
</feature>
<dbReference type="PROSITE" id="PS50156">
    <property type="entry name" value="SSD"/>
    <property type="match status" value="2"/>
</dbReference>
<dbReference type="AlphaFoldDB" id="A0A8J6C658"/>
<dbReference type="Pfam" id="PF12349">
    <property type="entry name" value="Sterol-sensing"/>
    <property type="match status" value="1"/>
</dbReference>
<feature type="transmembrane region" description="Helical" evidence="3">
    <location>
        <begin position="981"/>
        <end position="1005"/>
    </location>
</feature>
<feature type="transmembrane region" description="Helical" evidence="3">
    <location>
        <begin position="448"/>
        <end position="474"/>
    </location>
</feature>
<dbReference type="InterPro" id="IPR051697">
    <property type="entry name" value="Patched_domain-protein"/>
</dbReference>
<dbReference type="OMA" id="FHQINER"/>
<dbReference type="GO" id="GO:0016020">
    <property type="term" value="C:membrane"/>
    <property type="evidence" value="ECO:0007669"/>
    <property type="project" value="TreeGrafter"/>
</dbReference>
<dbReference type="SUPFAM" id="SSF82866">
    <property type="entry name" value="Multidrug efflux transporter AcrB transmembrane domain"/>
    <property type="match status" value="2"/>
</dbReference>
<feature type="transmembrane region" description="Helical" evidence="3">
    <location>
        <begin position="885"/>
        <end position="903"/>
    </location>
</feature>
<sequence>MTSANAAPSIGATPPTDMLATDAQPASFTARLKRAFDLEHHFEKIARAIVVRPYKFLAASLVLTLLLGGGWSFQFNETRPEKQWVPRTAIALEHKDYVDVVWPGELSFSAWIATPAVEGGNMLDAKVLKELRAIEEKVKTLSVDGGAAAVAQFPNIDAATLAKVEGDWSYEGTGRTERKCFRFGPTCGQTSILAIFNDDRDVISRLNNEAVLRAVNFWEDQKQKCVVSIAAADSPCADPSAWVSGASKKACQAYDTAKERADCREAAELYCDEYCSDPDDDACEDGGCKDVLFFKSVANSSMAGAQLAFLGDGSDFEPFALKTVASSGNGPKKDADGDYTRADALRGAFFLESSQITVGGDAVDVVGDAWEKEALCALGIPAGGYTTEECPLPEHVRFTALFSRSFSDEFGGAINSDLVRLGAAVVGIAAYMILMISPCDPVHSKIGLSLATVLITLLSYVCTTGLGSYVGIFTSQLSNLVPFLLLGLGVDDAFVLVGEYNRATLINPTASAEERCIAATKHGGVSILITSLTDALAFLVGSSTVLPALESFCLYAGMGIVFCFAFQLTIFLPVLLLDARRVERKRYDMLCCLSSSKEHPFDDPRGGCCVAAATGVKFPNNTLERGFGAFARTIITRPGKALVLAVFAAIFAIGATGASRIYADFRLEWFIPDNSYVQSFFTLNDALFAQGTPFSVYTVEGDYFAQQRGFKSLSAFLNSTKYVDQNEDVSDWSAAFLTYAKETDSSWLDRDGLFKREDVFYRQLLQWLHGAGREFSSAVKWVDTKCDDDDEYGRCQQELGLRATRISAVTALEQTNVGRDRYNTLVALREAIDERVPGAFPYSGTFLFWEETGSIDRELVRNLLICAAVIIVVIGLLIPEKRSAALVVMGVLMAVVEVVGYLHWWGVTISGVSTIYILISVGLTVDYSAHIAHIFVLETGSADERAIKALSRIGPSVFNAVASTLVAVLALSTSASYVFRVFFQALCLTVVLGGAHGLVLLPVLLSLVGGKLDAPGVPAPIGKVKVAEADAESATESAVKLPPAKAVGAA</sequence>
<keyword evidence="6" id="KW-1185">Reference proteome</keyword>
<name>A0A8J6C658_DIALT</name>
<evidence type="ECO:0000313" key="5">
    <source>
        <dbReference type="EMBL" id="KAG8458750.1"/>
    </source>
</evidence>
<feature type="domain" description="SSD" evidence="4">
    <location>
        <begin position="888"/>
        <end position="1007"/>
    </location>
</feature>
<dbReference type="Proteomes" id="UP000751190">
    <property type="component" value="Unassembled WGS sequence"/>
</dbReference>
<dbReference type="Gene3D" id="1.20.1640.10">
    <property type="entry name" value="Multidrug efflux transporter AcrB transmembrane domain"/>
    <property type="match status" value="2"/>
</dbReference>
<feature type="transmembrane region" description="Helical" evidence="3">
    <location>
        <begin position="915"/>
        <end position="936"/>
    </location>
</feature>
<feature type="transmembrane region" description="Helical" evidence="3">
    <location>
        <begin position="555"/>
        <end position="577"/>
    </location>
</feature>
<keyword evidence="3" id="KW-1133">Transmembrane helix</keyword>
<evidence type="ECO:0000256" key="1">
    <source>
        <dbReference type="ARBA" id="ARBA00005585"/>
    </source>
</evidence>
<evidence type="ECO:0000256" key="3">
    <source>
        <dbReference type="SAM" id="Phobius"/>
    </source>
</evidence>
<organism evidence="5 6">
    <name type="scientific">Diacronema lutheri</name>
    <name type="common">Unicellular marine alga</name>
    <name type="synonym">Monochrysis lutheri</name>
    <dbReference type="NCBI Taxonomy" id="2081491"/>
    <lineage>
        <taxon>Eukaryota</taxon>
        <taxon>Haptista</taxon>
        <taxon>Haptophyta</taxon>
        <taxon>Pavlovophyceae</taxon>
        <taxon>Pavlovales</taxon>
        <taxon>Pavlovaceae</taxon>
        <taxon>Diacronema</taxon>
    </lineage>
</organism>